<dbReference type="InterPro" id="IPR009057">
    <property type="entry name" value="Homeodomain-like_sf"/>
</dbReference>
<dbReference type="Gene3D" id="1.10.10.60">
    <property type="entry name" value="Homeodomain-like"/>
    <property type="match status" value="1"/>
</dbReference>
<evidence type="ECO:0000256" key="2">
    <source>
        <dbReference type="ARBA" id="ARBA00023125"/>
    </source>
</evidence>
<dbReference type="InterPro" id="IPR036271">
    <property type="entry name" value="Tet_transcr_reg_TetR-rel_C_sf"/>
</dbReference>
<dbReference type="EMBL" id="CP039543">
    <property type="protein sequence ID" value="QJT09390.1"/>
    <property type="molecule type" value="Genomic_DNA"/>
</dbReference>
<dbReference type="InterPro" id="IPR001647">
    <property type="entry name" value="HTH_TetR"/>
</dbReference>
<dbReference type="GO" id="GO:0003700">
    <property type="term" value="F:DNA-binding transcription factor activity"/>
    <property type="evidence" value="ECO:0007669"/>
    <property type="project" value="TreeGrafter"/>
</dbReference>
<feature type="DNA-binding region" description="H-T-H motif" evidence="4">
    <location>
        <begin position="29"/>
        <end position="48"/>
    </location>
</feature>
<keyword evidence="1" id="KW-0805">Transcription regulation</keyword>
<dbReference type="PANTHER" id="PTHR30055">
    <property type="entry name" value="HTH-TYPE TRANSCRIPTIONAL REGULATOR RUTR"/>
    <property type="match status" value="1"/>
</dbReference>
<evidence type="ECO:0000259" key="5">
    <source>
        <dbReference type="PROSITE" id="PS50977"/>
    </source>
</evidence>
<dbReference type="Pfam" id="PF00440">
    <property type="entry name" value="TetR_N"/>
    <property type="match status" value="1"/>
</dbReference>
<keyword evidence="3" id="KW-0804">Transcription</keyword>
<proteinExistence type="predicted"/>
<feature type="domain" description="HTH tetR-type" evidence="5">
    <location>
        <begin position="6"/>
        <end position="66"/>
    </location>
</feature>
<accession>A0A6P1ZGU6</accession>
<dbReference type="Proteomes" id="UP000503251">
    <property type="component" value="Chromosome"/>
</dbReference>
<dbReference type="GO" id="GO:0000976">
    <property type="term" value="F:transcription cis-regulatory region binding"/>
    <property type="evidence" value="ECO:0007669"/>
    <property type="project" value="TreeGrafter"/>
</dbReference>
<gene>
    <name evidence="7" type="ORF">DQK91_10310</name>
    <name evidence="6" type="ORF">E8L03_10750</name>
</gene>
<dbReference type="OrthoDB" id="5365491at2"/>
<evidence type="ECO:0000313" key="8">
    <source>
        <dbReference type="Proteomes" id="UP000434052"/>
    </source>
</evidence>
<evidence type="ECO:0000256" key="1">
    <source>
        <dbReference type="ARBA" id="ARBA00023015"/>
    </source>
</evidence>
<evidence type="ECO:0000313" key="7">
    <source>
        <dbReference type="EMBL" id="TVM33618.1"/>
    </source>
</evidence>
<keyword evidence="9" id="KW-1185">Reference proteome</keyword>
<dbReference type="Pfam" id="PF17932">
    <property type="entry name" value="TetR_C_24"/>
    <property type="match status" value="1"/>
</dbReference>
<dbReference type="AlphaFoldDB" id="A0A6P1ZGU6"/>
<sequence length="190" mass="21118">MTTFSKDKKTRILNAAAAQFAERPFHKVLLDDVARAAGVGKGTLYLYFESKDELFLSVLFQDFAALVERLEENIRANEDDPAAQMSGLIHELTQHLYSKTVFFELSRGAIVNCPNSDEWANKRAEMRTLIMSVINNGIEKGVFSDPDPALTASYIAGLIRSACLNRPTGTAMESIFEHARDFVLKALRAA</sequence>
<evidence type="ECO:0000256" key="3">
    <source>
        <dbReference type="ARBA" id="ARBA00023163"/>
    </source>
</evidence>
<evidence type="ECO:0000256" key="4">
    <source>
        <dbReference type="PROSITE-ProRule" id="PRU00335"/>
    </source>
</evidence>
<reference evidence="6 9" key="2">
    <citation type="submission" date="2019-04" db="EMBL/GenBank/DDBJ databases">
        <title>Isolation and culture of sulfate reducing bacteria from the cold seep of the South China Sea.</title>
        <authorList>
            <person name="Sun C."/>
            <person name="Liu R."/>
        </authorList>
    </citation>
    <scope>NUCLEOTIDE SEQUENCE [LARGE SCALE GENOMIC DNA]</scope>
    <source>
        <strain evidence="6 9">CS1</strain>
    </source>
</reference>
<dbReference type="EMBL" id="QMIF01000006">
    <property type="protein sequence ID" value="TVM33618.1"/>
    <property type="molecule type" value="Genomic_DNA"/>
</dbReference>
<name>A0A6P1ZGU6_9BACT</name>
<dbReference type="RefSeq" id="WP_144305283.1">
    <property type="nucleotide sequence ID" value="NZ_CP039543.1"/>
</dbReference>
<evidence type="ECO:0000313" key="6">
    <source>
        <dbReference type="EMBL" id="QJT09390.1"/>
    </source>
</evidence>
<dbReference type="InterPro" id="IPR041490">
    <property type="entry name" value="KstR2_TetR_C"/>
</dbReference>
<dbReference type="FunFam" id="1.10.10.60:FF:000141">
    <property type="entry name" value="TetR family transcriptional regulator"/>
    <property type="match status" value="1"/>
</dbReference>
<dbReference type="SUPFAM" id="SSF46689">
    <property type="entry name" value="Homeodomain-like"/>
    <property type="match status" value="1"/>
</dbReference>
<reference evidence="7 8" key="1">
    <citation type="submission" date="2018-06" db="EMBL/GenBank/DDBJ databases">
        <title>Complete genome of Desulfovibrio marinus P48SEP.</title>
        <authorList>
            <person name="Crispim J.S."/>
            <person name="Vidigal P.M.P."/>
            <person name="Silva L.C.F."/>
            <person name="Araujo L.C."/>
            <person name="Laguardia C.N."/>
            <person name="Dias R.S."/>
            <person name="Sousa M.P."/>
            <person name="Paula S.O."/>
            <person name="Silva C."/>
        </authorList>
    </citation>
    <scope>NUCLEOTIDE SEQUENCE [LARGE SCALE GENOMIC DNA]</scope>
    <source>
        <strain evidence="7 8">P48SEP</strain>
    </source>
</reference>
<dbReference type="PROSITE" id="PS50977">
    <property type="entry name" value="HTH_TETR_2"/>
    <property type="match status" value="1"/>
</dbReference>
<protein>
    <submittedName>
        <fullName evidence="7">TetR/AcrR family transcriptional regulator</fullName>
    </submittedName>
</protein>
<evidence type="ECO:0000313" key="9">
    <source>
        <dbReference type="Proteomes" id="UP000503251"/>
    </source>
</evidence>
<dbReference type="PRINTS" id="PR00455">
    <property type="entry name" value="HTHTETR"/>
</dbReference>
<dbReference type="Proteomes" id="UP000434052">
    <property type="component" value="Unassembled WGS sequence"/>
</dbReference>
<dbReference type="PANTHER" id="PTHR30055:SF234">
    <property type="entry name" value="HTH-TYPE TRANSCRIPTIONAL REGULATOR BETI"/>
    <property type="match status" value="1"/>
</dbReference>
<dbReference type="SUPFAM" id="SSF48498">
    <property type="entry name" value="Tetracyclin repressor-like, C-terminal domain"/>
    <property type="match status" value="1"/>
</dbReference>
<dbReference type="Gene3D" id="1.10.357.10">
    <property type="entry name" value="Tetracycline Repressor, domain 2"/>
    <property type="match status" value="1"/>
</dbReference>
<dbReference type="InterPro" id="IPR050109">
    <property type="entry name" value="HTH-type_TetR-like_transc_reg"/>
</dbReference>
<keyword evidence="2 4" id="KW-0238">DNA-binding</keyword>
<organism evidence="7 8">
    <name type="scientific">Oceanidesulfovibrio marinus</name>
    <dbReference type="NCBI Taxonomy" id="370038"/>
    <lineage>
        <taxon>Bacteria</taxon>
        <taxon>Pseudomonadati</taxon>
        <taxon>Thermodesulfobacteriota</taxon>
        <taxon>Desulfovibrionia</taxon>
        <taxon>Desulfovibrionales</taxon>
        <taxon>Desulfovibrionaceae</taxon>
        <taxon>Oceanidesulfovibrio</taxon>
    </lineage>
</organism>